<keyword evidence="5" id="KW-1185">Reference proteome</keyword>
<name>A0ABV6KII1_9BACI</name>
<evidence type="ECO:0000259" key="3">
    <source>
        <dbReference type="PROSITE" id="PS51832"/>
    </source>
</evidence>
<evidence type="ECO:0000313" key="4">
    <source>
        <dbReference type="EMBL" id="MFC0471823.1"/>
    </source>
</evidence>
<dbReference type="EC" id="3.1.4.-" evidence="4"/>
<dbReference type="PROSITE" id="PS51831">
    <property type="entry name" value="HD"/>
    <property type="match status" value="1"/>
</dbReference>
<dbReference type="GO" id="GO:0016787">
    <property type="term" value="F:hydrolase activity"/>
    <property type="evidence" value="ECO:0007669"/>
    <property type="project" value="UniProtKB-KW"/>
</dbReference>
<dbReference type="SUPFAM" id="SSF109604">
    <property type="entry name" value="HD-domain/PDEase-like"/>
    <property type="match status" value="1"/>
</dbReference>
<proteinExistence type="predicted"/>
<dbReference type="InterPro" id="IPR006675">
    <property type="entry name" value="HDIG_dom"/>
</dbReference>
<keyword evidence="1" id="KW-1133">Transmembrane helix</keyword>
<feature type="transmembrane region" description="Helical" evidence="1">
    <location>
        <begin position="40"/>
        <end position="57"/>
    </location>
</feature>
<feature type="transmembrane region" description="Helical" evidence="1">
    <location>
        <begin position="90"/>
        <end position="107"/>
    </location>
</feature>
<accession>A0ABV6KII1</accession>
<dbReference type="SMART" id="SM00471">
    <property type="entry name" value="HDc"/>
    <property type="match status" value="1"/>
</dbReference>
<feature type="domain" description="HD-GYP" evidence="3">
    <location>
        <begin position="113"/>
        <end position="310"/>
    </location>
</feature>
<dbReference type="InterPro" id="IPR006674">
    <property type="entry name" value="HD_domain"/>
</dbReference>
<keyword evidence="1" id="KW-0812">Transmembrane</keyword>
<dbReference type="NCBIfam" id="TIGR00277">
    <property type="entry name" value="HDIG"/>
    <property type="match status" value="1"/>
</dbReference>
<keyword evidence="4" id="KW-0378">Hydrolase</keyword>
<dbReference type="Gene3D" id="1.10.3210.10">
    <property type="entry name" value="Hypothetical protein af1432"/>
    <property type="match status" value="1"/>
</dbReference>
<feature type="transmembrane region" description="Helical" evidence="1">
    <location>
        <begin position="62"/>
        <end position="78"/>
    </location>
</feature>
<dbReference type="CDD" id="cd00077">
    <property type="entry name" value="HDc"/>
    <property type="match status" value="1"/>
</dbReference>
<sequence length="314" mass="36463">MIEWYNPNKWLDNPIIFKWIFIIVWMLAALVNGILLTNYFIYPLYILTVIFLGIGYFDKPKWLLVLLATGVVLTRIFLSPEPSTSLELFFLHWFTYVIILFISVSLMRSYQDTKRNQIELNIALSKSLNSRDSYTAHHSQNVAYYAMKIAKEMKICRSKREALYLGGLLHDIGKIGIPESVLTKPEKLSTEEFEVIKLHPVIGYDMIKHIVSFKENGVLDMTLYHHERYDGKGYPKGLKGEDIPLVARVITVADAFDAMTSKRIYRNELDWKTIVNELEQNKGKQFDPAIIDVFLKILQREGKKIVENCKAYKV</sequence>
<dbReference type="Pfam" id="PF13487">
    <property type="entry name" value="HD_5"/>
    <property type="match status" value="1"/>
</dbReference>
<dbReference type="InterPro" id="IPR037522">
    <property type="entry name" value="HD_GYP_dom"/>
</dbReference>
<evidence type="ECO:0000256" key="1">
    <source>
        <dbReference type="SAM" id="Phobius"/>
    </source>
</evidence>
<dbReference type="RefSeq" id="WP_335963540.1">
    <property type="nucleotide sequence ID" value="NZ_JAXBLX010000054.1"/>
</dbReference>
<organism evidence="4 5">
    <name type="scientific">Halalkalibacter kiskunsagensis</name>
    <dbReference type="NCBI Taxonomy" id="1548599"/>
    <lineage>
        <taxon>Bacteria</taxon>
        <taxon>Bacillati</taxon>
        <taxon>Bacillota</taxon>
        <taxon>Bacilli</taxon>
        <taxon>Bacillales</taxon>
        <taxon>Bacillaceae</taxon>
        <taxon>Halalkalibacter</taxon>
    </lineage>
</organism>
<feature type="transmembrane region" description="Helical" evidence="1">
    <location>
        <begin position="15"/>
        <end position="34"/>
    </location>
</feature>
<evidence type="ECO:0000313" key="5">
    <source>
        <dbReference type="Proteomes" id="UP001589838"/>
    </source>
</evidence>
<keyword evidence="1" id="KW-0472">Membrane</keyword>
<feature type="domain" description="HD" evidence="2">
    <location>
        <begin position="135"/>
        <end position="259"/>
    </location>
</feature>
<reference evidence="4 5" key="1">
    <citation type="submission" date="2024-09" db="EMBL/GenBank/DDBJ databases">
        <authorList>
            <person name="Sun Q."/>
            <person name="Mori K."/>
        </authorList>
    </citation>
    <scope>NUCLEOTIDE SEQUENCE [LARGE SCALE GENOMIC DNA]</scope>
    <source>
        <strain evidence="4 5">NCAIM B.02610</strain>
    </source>
</reference>
<gene>
    <name evidence="4" type="ORF">ACFFHM_15290</name>
</gene>
<dbReference type="EMBL" id="JBHLUX010000037">
    <property type="protein sequence ID" value="MFC0471823.1"/>
    <property type="molecule type" value="Genomic_DNA"/>
</dbReference>
<dbReference type="PANTHER" id="PTHR43155">
    <property type="entry name" value="CYCLIC DI-GMP PHOSPHODIESTERASE PA4108-RELATED"/>
    <property type="match status" value="1"/>
</dbReference>
<comment type="caution">
    <text evidence="4">The sequence shown here is derived from an EMBL/GenBank/DDBJ whole genome shotgun (WGS) entry which is preliminary data.</text>
</comment>
<dbReference type="PROSITE" id="PS51832">
    <property type="entry name" value="HD_GYP"/>
    <property type="match status" value="1"/>
</dbReference>
<evidence type="ECO:0000259" key="2">
    <source>
        <dbReference type="PROSITE" id="PS51831"/>
    </source>
</evidence>
<dbReference type="Proteomes" id="UP001589838">
    <property type="component" value="Unassembled WGS sequence"/>
</dbReference>
<protein>
    <submittedName>
        <fullName evidence="4">HD-GYP domain-containing protein</fullName>
        <ecNumber evidence="4">3.1.4.-</ecNumber>
    </submittedName>
</protein>
<dbReference type="InterPro" id="IPR003607">
    <property type="entry name" value="HD/PDEase_dom"/>
</dbReference>